<evidence type="ECO:0000256" key="3">
    <source>
        <dbReference type="ARBA" id="ARBA00022475"/>
    </source>
</evidence>
<comment type="subcellular location">
    <subcellularLocation>
        <location evidence="1">Cell membrane</location>
        <topology evidence="1">Multi-pass membrane protein</topology>
    </subcellularLocation>
</comment>
<proteinExistence type="predicted"/>
<evidence type="ECO:0000313" key="9">
    <source>
        <dbReference type="EMBL" id="PDH41680.1"/>
    </source>
</evidence>
<evidence type="ECO:0000256" key="7">
    <source>
        <dbReference type="SAM" id="Phobius"/>
    </source>
</evidence>
<evidence type="ECO:0000256" key="1">
    <source>
        <dbReference type="ARBA" id="ARBA00004651"/>
    </source>
</evidence>
<dbReference type="PROSITE" id="PS50850">
    <property type="entry name" value="MFS"/>
    <property type="match status" value="1"/>
</dbReference>
<dbReference type="Pfam" id="PF05977">
    <property type="entry name" value="MFS_3"/>
    <property type="match status" value="1"/>
</dbReference>
<dbReference type="InterPro" id="IPR020846">
    <property type="entry name" value="MFS_dom"/>
</dbReference>
<evidence type="ECO:0000256" key="5">
    <source>
        <dbReference type="ARBA" id="ARBA00022989"/>
    </source>
</evidence>
<evidence type="ECO:0000256" key="6">
    <source>
        <dbReference type="ARBA" id="ARBA00023136"/>
    </source>
</evidence>
<keyword evidence="2" id="KW-0813">Transport</keyword>
<dbReference type="AlphaFoldDB" id="A0A2A5WYP5"/>
<keyword evidence="3" id="KW-1003">Cell membrane</keyword>
<evidence type="ECO:0000259" key="8">
    <source>
        <dbReference type="PROSITE" id="PS50850"/>
    </source>
</evidence>
<dbReference type="Gene3D" id="1.20.1250.20">
    <property type="entry name" value="MFS general substrate transporter like domains"/>
    <property type="match status" value="2"/>
</dbReference>
<accession>A0A2A5WYP5</accession>
<dbReference type="Proteomes" id="UP000219327">
    <property type="component" value="Unassembled WGS sequence"/>
</dbReference>
<keyword evidence="6 7" id="KW-0472">Membrane</keyword>
<dbReference type="CDD" id="cd06173">
    <property type="entry name" value="MFS_MefA_like"/>
    <property type="match status" value="1"/>
</dbReference>
<feature type="transmembrane region" description="Helical" evidence="7">
    <location>
        <begin position="58"/>
        <end position="79"/>
    </location>
</feature>
<dbReference type="EMBL" id="NTKD01000003">
    <property type="protein sequence ID" value="PDH41680.1"/>
    <property type="molecule type" value="Genomic_DNA"/>
</dbReference>
<feature type="transmembrane region" description="Helical" evidence="7">
    <location>
        <begin position="231"/>
        <end position="247"/>
    </location>
</feature>
<feature type="transmembrane region" description="Helical" evidence="7">
    <location>
        <begin position="91"/>
        <end position="111"/>
    </location>
</feature>
<keyword evidence="5 7" id="KW-1133">Transmembrane helix</keyword>
<feature type="transmembrane region" description="Helical" evidence="7">
    <location>
        <begin position="117"/>
        <end position="135"/>
    </location>
</feature>
<dbReference type="GO" id="GO:0022857">
    <property type="term" value="F:transmembrane transporter activity"/>
    <property type="evidence" value="ECO:0007669"/>
    <property type="project" value="InterPro"/>
</dbReference>
<dbReference type="InterPro" id="IPR010290">
    <property type="entry name" value="TM_effector"/>
</dbReference>
<sequence length="416" mass="45206">MAGHGPAADSLTDGGSTWSALGHHDYRRYWLGSLASVGGSQAQTIAQGWVVYELTGSALMLGYLGMATAIPSILMMLIGGVVADRYSRRRILIVICLLVTALLLLLCWLDASGELNAWIVIGIAGLISLTTGIEWPTRQSLYPQLIDRRNMVSAVALNSMIWQGTRMSVPALAGLAIAFGETWMVFLGAAAGYLAMVAVLLRLPSDQQQYVRSFPFDEFMEGLSFVFRERLFLYYFLLSYALMLLVVSHHQLMPAFADLLGLDERGYGYLMSATGVGSVLGTLLAPGMRRYLAIGWITVGGAFGTGISVLVFCLITLWIPGRDGFLPAMVTVFVAAVMQSVFLINALSVLQLRVPDALRGRVMGLHGITWNLMPLGALLVGYLTDWVILPLAMMFAIVVFLVIAVMAGTRLVTQEH</sequence>
<comment type="caution">
    <text evidence="9">The sequence shown here is derived from an EMBL/GenBank/DDBJ whole genome shotgun (WGS) entry which is preliminary data.</text>
</comment>
<evidence type="ECO:0000256" key="2">
    <source>
        <dbReference type="ARBA" id="ARBA00022448"/>
    </source>
</evidence>
<evidence type="ECO:0000313" key="10">
    <source>
        <dbReference type="Proteomes" id="UP000219327"/>
    </source>
</evidence>
<feature type="transmembrane region" description="Helical" evidence="7">
    <location>
        <begin position="325"/>
        <end position="350"/>
    </location>
</feature>
<feature type="transmembrane region" description="Helical" evidence="7">
    <location>
        <begin position="388"/>
        <end position="412"/>
    </location>
</feature>
<dbReference type="InterPro" id="IPR036259">
    <property type="entry name" value="MFS_trans_sf"/>
</dbReference>
<reference evidence="9 10" key="1">
    <citation type="submission" date="2017-08" db="EMBL/GenBank/DDBJ databases">
        <title>Fine stratification of microbial communities through a metagenomic profile of the photic zone.</title>
        <authorList>
            <person name="Haro-Moreno J.M."/>
            <person name="Lopez-Perez M."/>
            <person name="De La Torre J."/>
            <person name="Picazo A."/>
            <person name="Camacho A."/>
            <person name="Rodriguez-Valera F."/>
        </authorList>
    </citation>
    <scope>NUCLEOTIDE SEQUENCE [LARGE SCALE GENOMIC DNA]</scope>
    <source>
        <strain evidence="9">MED-G24</strain>
    </source>
</reference>
<evidence type="ECO:0000256" key="4">
    <source>
        <dbReference type="ARBA" id="ARBA00022692"/>
    </source>
</evidence>
<dbReference type="PANTHER" id="PTHR23513">
    <property type="entry name" value="INTEGRAL MEMBRANE EFFLUX PROTEIN-RELATED"/>
    <property type="match status" value="1"/>
</dbReference>
<feature type="transmembrane region" description="Helical" evidence="7">
    <location>
        <begin position="292"/>
        <end position="319"/>
    </location>
</feature>
<feature type="transmembrane region" description="Helical" evidence="7">
    <location>
        <begin position="362"/>
        <end position="382"/>
    </location>
</feature>
<gene>
    <name evidence="9" type="ORF">CNE99_01255</name>
</gene>
<keyword evidence="4 7" id="KW-0812">Transmembrane</keyword>
<dbReference type="PANTHER" id="PTHR23513:SF6">
    <property type="entry name" value="MAJOR FACILITATOR SUPERFAMILY ASSOCIATED DOMAIN-CONTAINING PROTEIN"/>
    <property type="match status" value="1"/>
</dbReference>
<dbReference type="GO" id="GO:0005886">
    <property type="term" value="C:plasma membrane"/>
    <property type="evidence" value="ECO:0007669"/>
    <property type="project" value="UniProtKB-SubCell"/>
</dbReference>
<dbReference type="SUPFAM" id="SSF103473">
    <property type="entry name" value="MFS general substrate transporter"/>
    <property type="match status" value="1"/>
</dbReference>
<protein>
    <submittedName>
        <fullName evidence="9">MFS transporter</fullName>
    </submittedName>
</protein>
<feature type="transmembrane region" description="Helical" evidence="7">
    <location>
        <begin position="267"/>
        <end position="285"/>
    </location>
</feature>
<feature type="domain" description="Major facilitator superfamily (MFS) profile" evidence="8">
    <location>
        <begin position="1"/>
        <end position="416"/>
    </location>
</feature>
<organism evidence="9 10">
    <name type="scientific">OM182 bacterium MED-G24</name>
    <dbReference type="NCBI Taxonomy" id="1986255"/>
    <lineage>
        <taxon>Bacteria</taxon>
        <taxon>Pseudomonadati</taxon>
        <taxon>Pseudomonadota</taxon>
        <taxon>Gammaproteobacteria</taxon>
        <taxon>OMG group</taxon>
        <taxon>OM182 clade</taxon>
    </lineage>
</organism>
<name>A0A2A5WYP5_9GAMM</name>
<feature type="transmembrane region" description="Helical" evidence="7">
    <location>
        <begin position="155"/>
        <end position="177"/>
    </location>
</feature>
<feature type="transmembrane region" description="Helical" evidence="7">
    <location>
        <begin position="183"/>
        <end position="203"/>
    </location>
</feature>